<accession>A0A4S4EUA0</accession>
<proteinExistence type="predicted"/>
<gene>
    <name evidence="1" type="ORF">TEA_002368</name>
</gene>
<dbReference type="EMBL" id="SDRB02002099">
    <property type="protein sequence ID" value="THG20132.1"/>
    <property type="molecule type" value="Genomic_DNA"/>
</dbReference>
<keyword evidence="2" id="KW-1185">Reference proteome</keyword>
<comment type="caution">
    <text evidence="1">The sequence shown here is derived from an EMBL/GenBank/DDBJ whole genome shotgun (WGS) entry which is preliminary data.</text>
</comment>
<evidence type="ECO:0000313" key="1">
    <source>
        <dbReference type="EMBL" id="THG20132.1"/>
    </source>
</evidence>
<dbReference type="STRING" id="542762.A0A4S4EUA0"/>
<reference evidence="1 2" key="1">
    <citation type="journal article" date="2018" name="Proc. Natl. Acad. Sci. U.S.A.">
        <title>Draft genome sequence of Camellia sinensis var. sinensis provides insights into the evolution of the tea genome and tea quality.</title>
        <authorList>
            <person name="Wei C."/>
            <person name="Yang H."/>
            <person name="Wang S."/>
            <person name="Zhao J."/>
            <person name="Liu C."/>
            <person name="Gao L."/>
            <person name="Xia E."/>
            <person name="Lu Y."/>
            <person name="Tai Y."/>
            <person name="She G."/>
            <person name="Sun J."/>
            <person name="Cao H."/>
            <person name="Tong W."/>
            <person name="Gao Q."/>
            <person name="Li Y."/>
            <person name="Deng W."/>
            <person name="Jiang X."/>
            <person name="Wang W."/>
            <person name="Chen Q."/>
            <person name="Zhang S."/>
            <person name="Li H."/>
            <person name="Wu J."/>
            <person name="Wang P."/>
            <person name="Li P."/>
            <person name="Shi C."/>
            <person name="Zheng F."/>
            <person name="Jian J."/>
            <person name="Huang B."/>
            <person name="Shan D."/>
            <person name="Shi M."/>
            <person name="Fang C."/>
            <person name="Yue Y."/>
            <person name="Li F."/>
            <person name="Li D."/>
            <person name="Wei S."/>
            <person name="Han B."/>
            <person name="Jiang C."/>
            <person name="Yin Y."/>
            <person name="Xia T."/>
            <person name="Zhang Z."/>
            <person name="Bennetzen J.L."/>
            <person name="Zhao S."/>
            <person name="Wan X."/>
        </authorList>
    </citation>
    <scope>NUCLEOTIDE SEQUENCE [LARGE SCALE GENOMIC DNA]</scope>
    <source>
        <strain evidence="2">cv. Shuchazao</strain>
        <tissue evidence="1">Leaf</tissue>
    </source>
</reference>
<dbReference type="Gene3D" id="2.60.120.330">
    <property type="entry name" value="B-lactam Antibiotic, Isopenicillin N Synthase, Chain"/>
    <property type="match status" value="2"/>
</dbReference>
<evidence type="ECO:0000313" key="2">
    <source>
        <dbReference type="Proteomes" id="UP000306102"/>
    </source>
</evidence>
<dbReference type="Proteomes" id="UP000306102">
    <property type="component" value="Unassembled WGS sequence"/>
</dbReference>
<organism evidence="1 2">
    <name type="scientific">Camellia sinensis var. sinensis</name>
    <name type="common">China tea</name>
    <dbReference type="NCBI Taxonomy" id="542762"/>
    <lineage>
        <taxon>Eukaryota</taxon>
        <taxon>Viridiplantae</taxon>
        <taxon>Streptophyta</taxon>
        <taxon>Embryophyta</taxon>
        <taxon>Tracheophyta</taxon>
        <taxon>Spermatophyta</taxon>
        <taxon>Magnoliopsida</taxon>
        <taxon>eudicotyledons</taxon>
        <taxon>Gunneridae</taxon>
        <taxon>Pentapetalae</taxon>
        <taxon>asterids</taxon>
        <taxon>Ericales</taxon>
        <taxon>Theaceae</taxon>
        <taxon>Camellia</taxon>
    </lineage>
</organism>
<dbReference type="AlphaFoldDB" id="A0A4S4EUA0"/>
<name>A0A4S4EUA0_CAMSN</name>
<sequence>MLGKPIAILRLLHYEGRVFDPMKGIYGAGAHSDFGLITLLATDDVYGLQSIYSESWRHARALEQLYFQIAYFVEPSHDCVVDCLPACQSQENPPKYELNTDKLFIPVSDLSFLQSNVKLTCSSSTRILKLFSSHTKNDTPNSVVNIVGIFAS</sequence>
<dbReference type="InterPro" id="IPR027443">
    <property type="entry name" value="IPNS-like_sf"/>
</dbReference>
<dbReference type="SUPFAM" id="SSF51197">
    <property type="entry name" value="Clavaminate synthase-like"/>
    <property type="match status" value="1"/>
</dbReference>
<protein>
    <submittedName>
        <fullName evidence="1">Uncharacterized protein</fullName>
    </submittedName>
</protein>